<feature type="transmembrane region" description="Helical" evidence="8">
    <location>
        <begin position="99"/>
        <end position="121"/>
    </location>
</feature>
<comment type="caution">
    <text evidence="9">The sequence shown here is derived from an EMBL/GenBank/DDBJ whole genome shotgun (WGS) entry which is preliminary data.</text>
</comment>
<gene>
    <name evidence="9" type="ORF">Baya_17182</name>
</gene>
<dbReference type="GO" id="GO:0005886">
    <property type="term" value="C:plasma membrane"/>
    <property type="evidence" value="ECO:0007669"/>
    <property type="project" value="TreeGrafter"/>
</dbReference>
<protein>
    <submittedName>
        <fullName evidence="9">Sodium/glucose cotransporter 2</fullName>
    </submittedName>
</protein>
<feature type="transmembrane region" description="Helical" evidence="8">
    <location>
        <begin position="128"/>
        <end position="150"/>
    </location>
</feature>
<evidence type="ECO:0000256" key="7">
    <source>
        <dbReference type="SAM" id="MobiDB-lite"/>
    </source>
</evidence>
<evidence type="ECO:0000256" key="1">
    <source>
        <dbReference type="ARBA" id="ARBA00004141"/>
    </source>
</evidence>
<comment type="similarity">
    <text evidence="2 6">Belongs to the sodium:solute symporter (SSF) (TC 2.A.21) family.</text>
</comment>
<evidence type="ECO:0000313" key="9">
    <source>
        <dbReference type="EMBL" id="TVJ52812.1"/>
    </source>
</evidence>
<keyword evidence="3 8" id="KW-0812">Transmembrane</keyword>
<dbReference type="FunFam" id="1.20.1730.10:FF:000070">
    <property type="entry name" value="Uncharacterized protein"/>
    <property type="match status" value="1"/>
</dbReference>
<dbReference type="GO" id="GO:0005412">
    <property type="term" value="F:D-glucose:sodium symporter activity"/>
    <property type="evidence" value="ECO:0007669"/>
    <property type="project" value="TreeGrafter"/>
</dbReference>
<dbReference type="Proteomes" id="UP000319801">
    <property type="component" value="Unassembled WGS sequence"/>
</dbReference>
<feature type="compositionally biased region" description="Basic and acidic residues" evidence="7">
    <location>
        <begin position="216"/>
        <end position="240"/>
    </location>
</feature>
<evidence type="ECO:0000256" key="5">
    <source>
        <dbReference type="ARBA" id="ARBA00023136"/>
    </source>
</evidence>
<feature type="transmembrane region" description="Helical" evidence="8">
    <location>
        <begin position="170"/>
        <end position="192"/>
    </location>
</feature>
<evidence type="ECO:0000256" key="2">
    <source>
        <dbReference type="ARBA" id="ARBA00006434"/>
    </source>
</evidence>
<feature type="transmembrane region" description="Helical" evidence="8">
    <location>
        <begin position="24"/>
        <end position="45"/>
    </location>
</feature>
<dbReference type="PANTHER" id="PTHR11819:SF145">
    <property type="entry name" value="SODIUM_GLUCOSE COTRANSPORTER 2"/>
    <property type="match status" value="1"/>
</dbReference>
<evidence type="ECO:0000256" key="6">
    <source>
        <dbReference type="RuleBase" id="RU362091"/>
    </source>
</evidence>
<proteinExistence type="inferred from homology"/>
<organism evidence="9 10">
    <name type="scientific">Bagarius yarrelli</name>
    <name type="common">Goonch</name>
    <name type="synonym">Bagrus yarrelli</name>
    <dbReference type="NCBI Taxonomy" id="175774"/>
    <lineage>
        <taxon>Eukaryota</taxon>
        <taxon>Metazoa</taxon>
        <taxon>Chordata</taxon>
        <taxon>Craniata</taxon>
        <taxon>Vertebrata</taxon>
        <taxon>Euteleostomi</taxon>
        <taxon>Actinopterygii</taxon>
        <taxon>Neopterygii</taxon>
        <taxon>Teleostei</taxon>
        <taxon>Ostariophysi</taxon>
        <taxon>Siluriformes</taxon>
        <taxon>Sisoridae</taxon>
        <taxon>Sisorinae</taxon>
        <taxon>Bagarius</taxon>
    </lineage>
</organism>
<evidence type="ECO:0000256" key="4">
    <source>
        <dbReference type="ARBA" id="ARBA00022989"/>
    </source>
</evidence>
<feature type="transmembrane region" description="Helical" evidence="8">
    <location>
        <begin position="66"/>
        <end position="87"/>
    </location>
</feature>
<dbReference type="PANTHER" id="PTHR11819">
    <property type="entry name" value="SOLUTE CARRIER FAMILY 5"/>
    <property type="match status" value="1"/>
</dbReference>
<name>A0A556VXM9_BAGYA</name>
<dbReference type="AlphaFoldDB" id="A0A556VXM9"/>
<keyword evidence="4 8" id="KW-1133">Transmembrane helix</keyword>
<sequence>MARGGVWHRYNRRMVLVQRSGLRGLMLAVMLAALMSSLASIFNSSSTLFTMDIWTRIRPQARDRELMIVGRIWVLCIVAISICWIPVVQAAQSGQLFDYIQSVTSYLAPPIAAVFFLAIFVKRVNEPGAFWGLMGGLVMGLCRIAPEFYFGTGSCLVPSKCPTLICGVHYLHFAVLLFLCTGILVLLVSYCTPPLDDKHLHRLVFSLRYSKEERADLDREEEERGRNARREAEEKNKAACDEDTPGDGGKSGLARLIGWFCGLSGSQVSEPTEEEVVEASKVLPDINEDPDWKHFVNANALIMMAVAVYFWAFYA</sequence>
<evidence type="ECO:0000256" key="8">
    <source>
        <dbReference type="SAM" id="Phobius"/>
    </source>
</evidence>
<dbReference type="PROSITE" id="PS50283">
    <property type="entry name" value="NA_SOLUT_SYMP_3"/>
    <property type="match status" value="1"/>
</dbReference>
<comment type="subcellular location">
    <subcellularLocation>
        <location evidence="1">Membrane</location>
        <topology evidence="1">Multi-pass membrane protein</topology>
    </subcellularLocation>
</comment>
<reference evidence="9 10" key="1">
    <citation type="journal article" date="2019" name="Genome Biol. Evol.">
        <title>Whole-Genome Sequencing of the Giant Devil Catfish, Bagarius yarrelli.</title>
        <authorList>
            <person name="Jiang W."/>
            <person name="Lv Y."/>
            <person name="Cheng L."/>
            <person name="Yang K."/>
            <person name="Chao B."/>
            <person name="Wang X."/>
            <person name="Li Y."/>
            <person name="Pan X."/>
            <person name="You X."/>
            <person name="Zhang Y."/>
            <person name="Yang J."/>
            <person name="Li J."/>
            <person name="Zhang X."/>
            <person name="Liu S."/>
            <person name="Sun C."/>
            <person name="Yang J."/>
            <person name="Shi Q."/>
        </authorList>
    </citation>
    <scope>NUCLEOTIDE SEQUENCE [LARGE SCALE GENOMIC DNA]</scope>
    <source>
        <strain evidence="9">JWS20170419001</strain>
        <tissue evidence="9">Muscle</tissue>
    </source>
</reference>
<dbReference type="Gene3D" id="1.20.1730.10">
    <property type="entry name" value="Sodium/glucose cotransporter"/>
    <property type="match status" value="1"/>
</dbReference>
<evidence type="ECO:0000256" key="3">
    <source>
        <dbReference type="ARBA" id="ARBA00022692"/>
    </source>
</evidence>
<dbReference type="InterPro" id="IPR001734">
    <property type="entry name" value="Na/solute_symporter"/>
</dbReference>
<feature type="transmembrane region" description="Helical" evidence="8">
    <location>
        <begin position="295"/>
        <end position="314"/>
    </location>
</feature>
<dbReference type="InterPro" id="IPR018212">
    <property type="entry name" value="Na/solute_symporter_CS"/>
</dbReference>
<accession>A0A556VXM9</accession>
<dbReference type="InterPro" id="IPR038377">
    <property type="entry name" value="Na/Glc_symporter_sf"/>
</dbReference>
<dbReference type="EMBL" id="VCAZ01000533">
    <property type="protein sequence ID" value="TVJ52812.1"/>
    <property type="molecule type" value="Genomic_DNA"/>
</dbReference>
<dbReference type="Pfam" id="PF00474">
    <property type="entry name" value="SSF"/>
    <property type="match status" value="1"/>
</dbReference>
<dbReference type="PROSITE" id="PS00457">
    <property type="entry name" value="NA_SOLUT_SYMP_2"/>
    <property type="match status" value="1"/>
</dbReference>
<keyword evidence="10" id="KW-1185">Reference proteome</keyword>
<keyword evidence="5 8" id="KW-0472">Membrane</keyword>
<feature type="region of interest" description="Disordered" evidence="7">
    <location>
        <begin position="216"/>
        <end position="248"/>
    </location>
</feature>
<evidence type="ECO:0000313" key="10">
    <source>
        <dbReference type="Proteomes" id="UP000319801"/>
    </source>
</evidence>
<dbReference type="OrthoDB" id="6132759at2759"/>